<dbReference type="Pfam" id="PF09957">
    <property type="entry name" value="VapB_antitoxin"/>
    <property type="match status" value="1"/>
</dbReference>
<dbReference type="Proteomes" id="UP000252107">
    <property type="component" value="Unassembled WGS sequence"/>
</dbReference>
<evidence type="ECO:0000313" key="2">
    <source>
        <dbReference type="Proteomes" id="UP000252107"/>
    </source>
</evidence>
<gene>
    <name evidence="1" type="ORF">A6770_21735</name>
</gene>
<proteinExistence type="predicted"/>
<dbReference type="EMBL" id="LXQD01000287">
    <property type="protein sequence ID" value="RCJ29625.1"/>
    <property type="molecule type" value="Genomic_DNA"/>
</dbReference>
<name>A0A367QZN4_9NOSO</name>
<evidence type="ECO:0000313" key="1">
    <source>
        <dbReference type="EMBL" id="RCJ29625.1"/>
    </source>
</evidence>
<comment type="caution">
    <text evidence="1">The sequence shown here is derived from an EMBL/GenBank/DDBJ whole genome shotgun (WGS) entry which is preliminary data.</text>
</comment>
<protein>
    <submittedName>
        <fullName evidence="1">Antitoxin</fullName>
    </submittedName>
</protein>
<accession>A0A367QZN4</accession>
<reference evidence="1" key="1">
    <citation type="submission" date="2016-04" db="EMBL/GenBank/DDBJ databases">
        <authorList>
            <person name="Tabuchi Yagui T.R."/>
        </authorList>
    </citation>
    <scope>NUCLEOTIDE SEQUENCE [LARGE SCALE GENOMIC DNA]</scope>
    <source>
        <strain evidence="1">NIES-26</strain>
    </source>
</reference>
<sequence>MDTNLKVVENLILEALELGGQTTKRAVIEEALREYVQRRKQLKIMELFGTIEYDDNYDFKEQRQRM</sequence>
<organism evidence="1 2">
    <name type="scientific">Nostoc minutum NIES-26</name>
    <dbReference type="NCBI Taxonomy" id="1844469"/>
    <lineage>
        <taxon>Bacteria</taxon>
        <taxon>Bacillati</taxon>
        <taxon>Cyanobacteriota</taxon>
        <taxon>Cyanophyceae</taxon>
        <taxon>Nostocales</taxon>
        <taxon>Nostocaceae</taxon>
        <taxon>Nostoc</taxon>
    </lineage>
</organism>
<dbReference type="InterPro" id="IPR019239">
    <property type="entry name" value="VapB_antitoxin"/>
</dbReference>
<keyword evidence="2" id="KW-1185">Reference proteome</keyword>
<dbReference type="AlphaFoldDB" id="A0A367QZN4"/>